<sequence length="80" mass="9294">MVGRLYSTYINLQLITRLHHHAEPERGIRKDHALSERVESIPSRFCSRDAKKAHAQSVYLFEKDCTCAISLMHYIPLARL</sequence>
<dbReference type="EMBL" id="JARK01001489">
    <property type="protein sequence ID" value="EYB96159.1"/>
    <property type="molecule type" value="Genomic_DNA"/>
</dbReference>
<evidence type="ECO:0000313" key="1">
    <source>
        <dbReference type="EMBL" id="EYB96159.1"/>
    </source>
</evidence>
<dbReference type="AlphaFoldDB" id="A0A016T0R5"/>
<accession>A0A016T0R5</accession>
<evidence type="ECO:0000313" key="2">
    <source>
        <dbReference type="Proteomes" id="UP000024635"/>
    </source>
</evidence>
<name>A0A016T0R5_9BILA</name>
<protein>
    <submittedName>
        <fullName evidence="1">Uncharacterized protein</fullName>
    </submittedName>
</protein>
<gene>
    <name evidence="1" type="primary">Acey_s0153.g2940</name>
    <name evidence="1" type="ORF">Y032_0153g2940</name>
</gene>
<reference evidence="2" key="1">
    <citation type="journal article" date="2015" name="Nat. Genet.">
        <title>The genome and transcriptome of the zoonotic hookworm Ancylostoma ceylanicum identify infection-specific gene families.</title>
        <authorList>
            <person name="Schwarz E.M."/>
            <person name="Hu Y."/>
            <person name="Antoshechkin I."/>
            <person name="Miller M.M."/>
            <person name="Sternberg P.W."/>
            <person name="Aroian R.V."/>
        </authorList>
    </citation>
    <scope>NUCLEOTIDE SEQUENCE</scope>
    <source>
        <strain evidence="2">HY135</strain>
    </source>
</reference>
<proteinExistence type="predicted"/>
<keyword evidence="2" id="KW-1185">Reference proteome</keyword>
<dbReference type="Proteomes" id="UP000024635">
    <property type="component" value="Unassembled WGS sequence"/>
</dbReference>
<comment type="caution">
    <text evidence="1">The sequence shown here is derived from an EMBL/GenBank/DDBJ whole genome shotgun (WGS) entry which is preliminary data.</text>
</comment>
<organism evidence="1 2">
    <name type="scientific">Ancylostoma ceylanicum</name>
    <dbReference type="NCBI Taxonomy" id="53326"/>
    <lineage>
        <taxon>Eukaryota</taxon>
        <taxon>Metazoa</taxon>
        <taxon>Ecdysozoa</taxon>
        <taxon>Nematoda</taxon>
        <taxon>Chromadorea</taxon>
        <taxon>Rhabditida</taxon>
        <taxon>Rhabditina</taxon>
        <taxon>Rhabditomorpha</taxon>
        <taxon>Strongyloidea</taxon>
        <taxon>Ancylostomatidae</taxon>
        <taxon>Ancylostomatinae</taxon>
        <taxon>Ancylostoma</taxon>
    </lineage>
</organism>